<gene>
    <name evidence="2" type="ORF">LAL4801_00501</name>
</gene>
<feature type="region of interest" description="Disordered" evidence="1">
    <location>
        <begin position="318"/>
        <end position="343"/>
    </location>
</feature>
<reference evidence="3" key="1">
    <citation type="submission" date="2015-07" db="EMBL/GenBank/DDBJ databases">
        <authorList>
            <person name="Rodrigo-Torres Lidia"/>
            <person name="Arahal R.David."/>
        </authorList>
    </citation>
    <scope>NUCLEOTIDE SEQUENCE [LARGE SCALE GENOMIC DNA]</scope>
    <source>
        <strain evidence="3">CECT 4801</strain>
    </source>
</reference>
<dbReference type="RefSeq" id="WP_055654018.1">
    <property type="nucleotide sequence ID" value="NZ_CXST01000001.1"/>
</dbReference>
<dbReference type="STRING" id="187304.B0E33_27585"/>
<organism evidence="2 3">
    <name type="scientific">Roseibium aggregatum</name>
    <dbReference type="NCBI Taxonomy" id="187304"/>
    <lineage>
        <taxon>Bacteria</taxon>
        <taxon>Pseudomonadati</taxon>
        <taxon>Pseudomonadota</taxon>
        <taxon>Alphaproteobacteria</taxon>
        <taxon>Hyphomicrobiales</taxon>
        <taxon>Stappiaceae</taxon>
        <taxon>Roseibium</taxon>
    </lineage>
</organism>
<name>A0A0M6XW57_9HYPH</name>
<accession>A0A0M6XW57</accession>
<evidence type="ECO:0000313" key="3">
    <source>
        <dbReference type="Proteomes" id="UP000048926"/>
    </source>
</evidence>
<feature type="compositionally biased region" description="Polar residues" evidence="1">
    <location>
        <begin position="329"/>
        <end position="343"/>
    </location>
</feature>
<sequence>MTVVAYNQDRQWDIPGYVWPAVLGVSVALHVSALIYGLPALPWTEEAPLPLVETEVILESGGLPFEDLASVETEITQPLEPDTPLPVETSVPVEAVVNSETAEILEPVLSEPVVTESPVNTLVEAVPVTVLDQSLSDDTPIIEAQEVSPVETSPVTAMPPEQLQATQPSVVPQTASTVVAATPVPDAVVAVTPVAPNVIAGSEVTLSGAEVPVTVEVVPSVAVATDIGEVAAAGETQTIVSAVQESPVLAPLAVDQTPAEPTGNEIVSEVFVPQTQPSVESPGIVAPDTSVTVDPVVTAEVDAVLPAEQQVAALQPTEAETPELAPNAPVSSTVPATQPQGELTENVPPVAVASIDPLAKVSDYVASYKFGECTHMSVLAAGADTAEVTAFGAGIAPFAIFDQRFKADQGFEAKIEVRLVTRRQCALLDALGVSEGIEAAGLVELDRTIVRSGTPVSGVIQRDLPIERIASAEQSGLDLSGKGPPELYLIDDAGQIHDGREFLLPASNSQTAGGWRFKVPVTMIASDKSDETALVLAIWNRPSERQPSRFGRLPSERVAEILAEPGVYSLTAFKVSR</sequence>
<proteinExistence type="predicted"/>
<dbReference type="OrthoDB" id="7671731at2"/>
<dbReference type="AlphaFoldDB" id="A0A0M6XW57"/>
<dbReference type="Proteomes" id="UP000048926">
    <property type="component" value="Unassembled WGS sequence"/>
</dbReference>
<keyword evidence="3" id="KW-1185">Reference proteome</keyword>
<dbReference type="EMBL" id="CXST01000001">
    <property type="protein sequence ID" value="CTQ42081.1"/>
    <property type="molecule type" value="Genomic_DNA"/>
</dbReference>
<protein>
    <submittedName>
        <fullName evidence="2">Uncharacterized protein</fullName>
    </submittedName>
</protein>
<evidence type="ECO:0000256" key="1">
    <source>
        <dbReference type="SAM" id="MobiDB-lite"/>
    </source>
</evidence>
<evidence type="ECO:0000313" key="2">
    <source>
        <dbReference type="EMBL" id="CTQ42081.1"/>
    </source>
</evidence>